<sequence length="221" mass="24814">MDSDVVDARVPEASIDRERVADWADQYQLRNANRQDPAIETNLGRSLTPYGRKLVRAFMGNQLDLDSDNEFELGSDKELDRDSMRKARVLQMLLQCEWPSPGDITPLSADPAELFTSVACIKRVRRMTPGSELVVNSYLQLGEAHERALERLAATYRRSTGYFSRLIRQGVVLEQIADALGMHILVTLPVRTVMKTDFALAIDDGIQQSRVRETHPGVAVS</sequence>
<evidence type="ECO:0000313" key="2">
    <source>
        <dbReference type="Proteomes" id="UP000616885"/>
    </source>
</evidence>
<dbReference type="Proteomes" id="UP000616885">
    <property type="component" value="Unassembled WGS sequence"/>
</dbReference>
<organism evidence="1 2">
    <name type="scientific">Bionectria ochroleuca</name>
    <name type="common">Gliocladium roseum</name>
    <dbReference type="NCBI Taxonomy" id="29856"/>
    <lineage>
        <taxon>Eukaryota</taxon>
        <taxon>Fungi</taxon>
        <taxon>Dikarya</taxon>
        <taxon>Ascomycota</taxon>
        <taxon>Pezizomycotina</taxon>
        <taxon>Sordariomycetes</taxon>
        <taxon>Hypocreomycetidae</taxon>
        <taxon>Hypocreales</taxon>
        <taxon>Bionectriaceae</taxon>
        <taxon>Clonostachys</taxon>
    </lineage>
</organism>
<accession>A0A8H7NLL8</accession>
<evidence type="ECO:0000313" key="1">
    <source>
        <dbReference type="EMBL" id="KAF9758454.1"/>
    </source>
</evidence>
<dbReference type="EMBL" id="JADCTT010000001">
    <property type="protein sequence ID" value="KAF9758454.1"/>
    <property type="molecule type" value="Genomic_DNA"/>
</dbReference>
<name>A0A8H7NLL8_BIOOC</name>
<proteinExistence type="predicted"/>
<gene>
    <name evidence="1" type="ORF">IM811_000148</name>
</gene>
<dbReference type="AlphaFoldDB" id="A0A8H7NLL8"/>
<reference evidence="1" key="1">
    <citation type="submission" date="2020-10" db="EMBL/GenBank/DDBJ databases">
        <title>High-Quality Genome Resource of Clonostachys rosea strain S41 by Oxford Nanopore Long-Read Sequencing.</title>
        <authorList>
            <person name="Wang H."/>
        </authorList>
    </citation>
    <scope>NUCLEOTIDE SEQUENCE</scope>
    <source>
        <strain evidence="1">S41</strain>
    </source>
</reference>
<comment type="caution">
    <text evidence="1">The sequence shown here is derived from an EMBL/GenBank/DDBJ whole genome shotgun (WGS) entry which is preliminary data.</text>
</comment>
<protein>
    <submittedName>
        <fullName evidence="1">Uncharacterized protein</fullName>
    </submittedName>
</protein>